<dbReference type="PANTHER" id="PTHR30061:SF50">
    <property type="entry name" value="MALTOSE_MALTODEXTRIN-BINDING PERIPLASMIC PROTEIN"/>
    <property type="match status" value="1"/>
</dbReference>
<accession>A0A2I0QUZ5</accession>
<name>A0A2I0QUZ5_9BACI</name>
<evidence type="ECO:0000256" key="3">
    <source>
        <dbReference type="ARBA" id="ARBA00022729"/>
    </source>
</evidence>
<reference evidence="5 6" key="1">
    <citation type="submission" date="2017-06" db="EMBL/GenBank/DDBJ databases">
        <title>the draft geome sequence of Illustriluteabacillus marina B3227.</title>
        <authorList>
            <person name="He R.-H."/>
            <person name="Du Z.-J."/>
        </authorList>
    </citation>
    <scope>NUCLEOTIDE SEQUENCE [LARGE SCALE GENOMIC DNA]</scope>
    <source>
        <strain evidence="5 6">B3227</strain>
    </source>
</reference>
<proteinExistence type="inferred from homology"/>
<dbReference type="SUPFAM" id="SSF53850">
    <property type="entry name" value="Periplasmic binding protein-like II"/>
    <property type="match status" value="1"/>
</dbReference>
<feature type="compositionally biased region" description="Acidic residues" evidence="4">
    <location>
        <begin position="18"/>
        <end position="46"/>
    </location>
</feature>
<keyword evidence="6" id="KW-1185">Reference proteome</keyword>
<keyword evidence="3" id="KW-0732">Signal</keyword>
<sequence>MSMVLVLAACGPDRESSDDSESNDTEDTEESENSEETSDDSGEESSDGISAEKPEKLVVWADEEKSVGIEDAIAAFEEEHGIEIEVSELEMATKQKEQLRLDGPAGTGPDVLTLPHDQIGQMAKEGLVDPISVDDETLGIYTDSSVQAVTFEGETYGIPKATETPVLIYNKEHMEEAPESMEELYEMSQEFNGDGKYAFLALFDNYYFAHSILAGYGGYVFEENDGTMDPMSLGLNTEGAIEGGEYIQKWYEEGLFPEGIIGESGGSTKTGLMEDGQVAATMDGPWAVQGLRDAGIDYGAAPMPKLPNGEYPQTFVGVKSWNVSGYSENKEWATEFIKFIANKENSKARFEAVGEIPPVQSLIEDPVIADDPVSKAVAIQSERGVPMPNIPEMGHVWEPMAGALQLIATGEQTPEEALNEAVDTIKTNIETNQ</sequence>
<dbReference type="OrthoDB" id="9766758at2"/>
<evidence type="ECO:0000313" key="5">
    <source>
        <dbReference type="EMBL" id="PKR78177.1"/>
    </source>
</evidence>
<dbReference type="AlphaFoldDB" id="A0A2I0QUZ5"/>
<gene>
    <name evidence="5" type="ORF">CEY16_08270</name>
</gene>
<dbReference type="Pfam" id="PF13416">
    <property type="entry name" value="SBP_bac_8"/>
    <property type="match status" value="1"/>
</dbReference>
<dbReference type="GO" id="GO:0042956">
    <property type="term" value="P:maltodextrin transmembrane transport"/>
    <property type="evidence" value="ECO:0007669"/>
    <property type="project" value="TreeGrafter"/>
</dbReference>
<dbReference type="GO" id="GO:0055052">
    <property type="term" value="C:ATP-binding cassette (ABC) transporter complex, substrate-binding subunit-containing"/>
    <property type="evidence" value="ECO:0007669"/>
    <property type="project" value="TreeGrafter"/>
</dbReference>
<dbReference type="EMBL" id="PJNH01000002">
    <property type="protein sequence ID" value="PKR78177.1"/>
    <property type="molecule type" value="Genomic_DNA"/>
</dbReference>
<dbReference type="InterPro" id="IPR006059">
    <property type="entry name" value="SBP"/>
</dbReference>
<evidence type="ECO:0000256" key="1">
    <source>
        <dbReference type="ARBA" id="ARBA00008520"/>
    </source>
</evidence>
<organism evidence="5 6">
    <name type="scientific">Halalkalibacillus sediminis</name>
    <dbReference type="NCBI Taxonomy" id="2018042"/>
    <lineage>
        <taxon>Bacteria</taxon>
        <taxon>Bacillati</taxon>
        <taxon>Bacillota</taxon>
        <taxon>Bacilli</taxon>
        <taxon>Bacillales</taxon>
        <taxon>Bacillaceae</taxon>
        <taxon>Halalkalibacillus</taxon>
    </lineage>
</organism>
<dbReference type="PANTHER" id="PTHR30061">
    <property type="entry name" value="MALTOSE-BINDING PERIPLASMIC PROTEIN"/>
    <property type="match status" value="1"/>
</dbReference>
<dbReference type="GO" id="GO:0015768">
    <property type="term" value="P:maltose transport"/>
    <property type="evidence" value="ECO:0007669"/>
    <property type="project" value="TreeGrafter"/>
</dbReference>
<protein>
    <submittedName>
        <fullName evidence="5">Cyclodextrin-binding protein</fullName>
    </submittedName>
</protein>
<feature type="region of interest" description="Disordered" evidence="4">
    <location>
        <begin position="1"/>
        <end position="55"/>
    </location>
</feature>
<comment type="similarity">
    <text evidence="1">Belongs to the bacterial solute-binding protein 1 family.</text>
</comment>
<comment type="caution">
    <text evidence="5">The sequence shown here is derived from an EMBL/GenBank/DDBJ whole genome shotgun (WGS) entry which is preliminary data.</text>
</comment>
<dbReference type="GO" id="GO:1901982">
    <property type="term" value="F:maltose binding"/>
    <property type="evidence" value="ECO:0007669"/>
    <property type="project" value="TreeGrafter"/>
</dbReference>
<evidence type="ECO:0000256" key="2">
    <source>
        <dbReference type="ARBA" id="ARBA00022448"/>
    </source>
</evidence>
<dbReference type="Proteomes" id="UP000243524">
    <property type="component" value="Unassembled WGS sequence"/>
</dbReference>
<evidence type="ECO:0000256" key="4">
    <source>
        <dbReference type="SAM" id="MobiDB-lite"/>
    </source>
</evidence>
<dbReference type="Gene3D" id="3.40.190.10">
    <property type="entry name" value="Periplasmic binding protein-like II"/>
    <property type="match status" value="2"/>
</dbReference>
<keyword evidence="2" id="KW-0813">Transport</keyword>
<evidence type="ECO:0000313" key="6">
    <source>
        <dbReference type="Proteomes" id="UP000243524"/>
    </source>
</evidence>